<feature type="transmembrane region" description="Helical" evidence="1">
    <location>
        <begin position="39"/>
        <end position="62"/>
    </location>
</feature>
<name>A0A498D929_9BACI</name>
<keyword evidence="1" id="KW-0812">Transmembrane</keyword>
<gene>
    <name evidence="2" type="ORF">D8M04_09695</name>
</gene>
<keyword evidence="1" id="KW-1133">Transmembrane helix</keyword>
<dbReference type="EMBL" id="RCHR01000003">
    <property type="protein sequence ID" value="RLL45131.1"/>
    <property type="molecule type" value="Genomic_DNA"/>
</dbReference>
<evidence type="ECO:0000256" key="1">
    <source>
        <dbReference type="SAM" id="Phobius"/>
    </source>
</evidence>
<feature type="transmembrane region" description="Helical" evidence="1">
    <location>
        <begin position="12"/>
        <end position="33"/>
    </location>
</feature>
<accession>A0A498D929</accession>
<dbReference type="AlphaFoldDB" id="A0A498D929"/>
<evidence type="ECO:0000313" key="2">
    <source>
        <dbReference type="EMBL" id="RLL45131.1"/>
    </source>
</evidence>
<dbReference type="Proteomes" id="UP000270219">
    <property type="component" value="Unassembled WGS sequence"/>
</dbReference>
<dbReference type="OrthoDB" id="2438366at2"/>
<keyword evidence="3" id="KW-1185">Reference proteome</keyword>
<reference evidence="2 3" key="1">
    <citation type="submission" date="2018-10" db="EMBL/GenBank/DDBJ databases">
        <title>Oceanobacillus sp. YLB-02 draft genome.</title>
        <authorList>
            <person name="Yu L."/>
        </authorList>
    </citation>
    <scope>NUCLEOTIDE SEQUENCE [LARGE SCALE GENOMIC DNA]</scope>
    <source>
        <strain evidence="2 3">YLB-02</strain>
    </source>
</reference>
<dbReference type="RefSeq" id="WP_121522720.1">
    <property type="nucleotide sequence ID" value="NZ_RCHR01000003.1"/>
</dbReference>
<organism evidence="2 3">
    <name type="scientific">Oceanobacillus piezotolerans</name>
    <dbReference type="NCBI Taxonomy" id="2448030"/>
    <lineage>
        <taxon>Bacteria</taxon>
        <taxon>Bacillati</taxon>
        <taxon>Bacillota</taxon>
        <taxon>Bacilli</taxon>
        <taxon>Bacillales</taxon>
        <taxon>Bacillaceae</taxon>
        <taxon>Oceanobacillus</taxon>
    </lineage>
</organism>
<proteinExistence type="predicted"/>
<evidence type="ECO:0000313" key="3">
    <source>
        <dbReference type="Proteomes" id="UP000270219"/>
    </source>
</evidence>
<comment type="caution">
    <text evidence="2">The sequence shown here is derived from an EMBL/GenBank/DDBJ whole genome shotgun (WGS) entry which is preliminary data.</text>
</comment>
<sequence>MQSFGSNIVTAISFICGTLSVIGTLLFFYGYIVSGLSEVIGIGIGIVMGAVFIFIMGIFLAITEEMYTKEGKGAK</sequence>
<protein>
    <submittedName>
        <fullName evidence="2">Uncharacterized protein</fullName>
    </submittedName>
</protein>
<keyword evidence="1" id="KW-0472">Membrane</keyword>